<dbReference type="GO" id="GO:0045490">
    <property type="term" value="P:pectin catabolic process"/>
    <property type="evidence" value="ECO:0007669"/>
    <property type="project" value="UniProtKB-UniPathway"/>
</dbReference>
<evidence type="ECO:0000259" key="15">
    <source>
        <dbReference type="SMART" id="SM00856"/>
    </source>
</evidence>
<organism evidence="16 17">
    <name type="scientific">Salix dunnii</name>
    <dbReference type="NCBI Taxonomy" id="1413687"/>
    <lineage>
        <taxon>Eukaryota</taxon>
        <taxon>Viridiplantae</taxon>
        <taxon>Streptophyta</taxon>
        <taxon>Embryophyta</taxon>
        <taxon>Tracheophyta</taxon>
        <taxon>Spermatophyta</taxon>
        <taxon>Magnoliopsida</taxon>
        <taxon>eudicotyledons</taxon>
        <taxon>Gunneridae</taxon>
        <taxon>Pentapetalae</taxon>
        <taxon>rosids</taxon>
        <taxon>fabids</taxon>
        <taxon>Malpighiales</taxon>
        <taxon>Salicaceae</taxon>
        <taxon>Saliceae</taxon>
        <taxon>Salix</taxon>
    </lineage>
</organism>
<feature type="active site" evidence="13">
    <location>
        <position position="962"/>
    </location>
</feature>
<proteinExistence type="inferred from homology"/>
<dbReference type="EMBL" id="JADGMS010000003">
    <property type="protein sequence ID" value="KAF9685048.1"/>
    <property type="molecule type" value="Genomic_DNA"/>
</dbReference>
<keyword evidence="6" id="KW-0134">Cell wall</keyword>
<dbReference type="CDD" id="cd15798">
    <property type="entry name" value="PMEI-like_3"/>
    <property type="match status" value="2"/>
</dbReference>
<dbReference type="SUPFAM" id="SSF101148">
    <property type="entry name" value="Plant invertase/pectin methylesterase inhibitor"/>
    <property type="match status" value="2"/>
</dbReference>
<feature type="domain" description="Pectinesterase inhibitor" evidence="15">
    <location>
        <begin position="44"/>
        <end position="194"/>
    </location>
</feature>
<dbReference type="NCBIfam" id="TIGR01614">
    <property type="entry name" value="PME_inhib"/>
    <property type="match status" value="2"/>
</dbReference>
<dbReference type="InterPro" id="IPR006501">
    <property type="entry name" value="Pectinesterase_inhib_dom"/>
</dbReference>
<comment type="function">
    <text evidence="12">Acts in the modification of cell walls via demethylesterification of cell wall pectin.</text>
</comment>
<dbReference type="InterPro" id="IPR000070">
    <property type="entry name" value="Pectinesterase_cat"/>
</dbReference>
<comment type="similarity">
    <text evidence="4">In the C-terminal section; belongs to the pectinesterase family.</text>
</comment>
<dbReference type="Pfam" id="PF04043">
    <property type="entry name" value="PMEI"/>
    <property type="match status" value="2"/>
</dbReference>
<comment type="catalytic activity">
    <reaction evidence="11">
        <text>[(1-&gt;4)-alpha-D-galacturonosyl methyl ester](n) + n H2O = [(1-&gt;4)-alpha-D-galacturonosyl](n) + n methanol + n H(+)</text>
        <dbReference type="Rhea" id="RHEA:22380"/>
        <dbReference type="Rhea" id="RHEA-COMP:14570"/>
        <dbReference type="Rhea" id="RHEA-COMP:14573"/>
        <dbReference type="ChEBI" id="CHEBI:15377"/>
        <dbReference type="ChEBI" id="CHEBI:15378"/>
        <dbReference type="ChEBI" id="CHEBI:17790"/>
        <dbReference type="ChEBI" id="CHEBI:140522"/>
        <dbReference type="ChEBI" id="CHEBI:140523"/>
        <dbReference type="EC" id="3.1.1.11"/>
    </reaction>
</comment>
<dbReference type="InterPro" id="IPR012334">
    <property type="entry name" value="Pectin_lyas_fold"/>
</dbReference>
<evidence type="ECO:0000313" key="16">
    <source>
        <dbReference type="EMBL" id="KAF9685048.1"/>
    </source>
</evidence>
<evidence type="ECO:0000256" key="7">
    <source>
        <dbReference type="ARBA" id="ARBA00022801"/>
    </source>
</evidence>
<evidence type="ECO:0000256" key="9">
    <source>
        <dbReference type="ARBA" id="ARBA00023157"/>
    </source>
</evidence>
<evidence type="ECO:0000256" key="12">
    <source>
        <dbReference type="ARBA" id="ARBA00057335"/>
    </source>
</evidence>
<evidence type="ECO:0000256" key="4">
    <source>
        <dbReference type="ARBA" id="ARBA00007786"/>
    </source>
</evidence>
<sequence length="1125" mass="123217">MFRKVVVSAISLVLVVGVVIGVVALVQPSHKGTDGENHAGNISPAMKIANQLCQPSDYKEACTKTLSSVNSTDPKDFVKQAILAASDAVKKSFNFSEDLVVKASQNKREKMALDDCKELLDYAVQELQASMSMVGDSDLHTTNNRVAELQSWLSAVLAYQETCVDGFDDKSPIKPIIQQGFVDASQLTDNVLAIISGLSDFLKSMGLQFNIPSNSRRLLAEDGFPTWFSGADRKLLAAQGNGMVKPNAVVAQDGSGQFKTISAAIAAYPANLKGRYIIYVKAGTYREYVTVDKNKPNVFIYGDGPRKTIVTGSKSFAKDGLGTWKTATFVAEADGFIAKSIGFQNTAGPDGHQAVALRVSSDMSVFLNCRMDGYQDTLLYQAKRQFYRNCVISGTVDFIFGYGAAVIQNSLIVVRRPNDNQQNTVTADGRKENHATTGLVIHNCRIVPEQKLVADRFKIPTYLGRPWKPFSRTVVMESELADFIHPAGWMPWAGSLYLDTLYYAEYANRGAGANTSKRVNWKTFHVINRNEALQFTVGQFLQGAAWIKNAGVPKPRILAQEIEGKMFRKVVVSAISLVLVVGVVIGVVALVQPSHKGTDGENHAGNISPAMKIANQLCQPSDYKEACTKTLSSVNSTDPKDFVKQAILAASDAVKKSFNFSEDLVVKASQNKREKMALDDCKELLDYAVQELQASMSMVGDSDLHTANNRVAELQSWLSAVLAYQETCVDGFDDKSPIKPIIQQGFVDASQLTDNVLAIISGLSDFLKSMGLQFNIPSNSRRLLAEDGFPTWFSGADRKLLAAQGNGMFKPNAVVAQDGSGQFKTISAAIAAYPTNLKGRYIIYVKAGTYREYVTVDKNKPNVFIYGDGPRKTIVTGSKSFAKDGLGTWKTATFVAEADGFIAKSIGFQNTAGPDGHQAVALRVSSDMSVFLNCRMDGYQDTLLYQAKRQFYRNCVISGTVDFIFGYGAAVIQNSLIVVRRPNDNQQNTVTADGRKENHATTGLVIHNCRIVPEQKLVADRFKIPTYLGRPWKPFSRTVVMESELADFIQPAGWMPWAGSLYLDTLYYAEYANRGAGANTSKRVNWKTFHVINRNEALQFTVGKFLQGAAWIKNAGVPVLLGLKR</sequence>
<dbReference type="InterPro" id="IPR011050">
    <property type="entry name" value="Pectin_lyase_fold/virulence"/>
</dbReference>
<gene>
    <name evidence="16" type="ORF">SADUNF_Sadunf03G0013800</name>
</gene>
<dbReference type="AlphaFoldDB" id="A0A835KDB7"/>
<evidence type="ECO:0000256" key="14">
    <source>
        <dbReference type="SAM" id="Phobius"/>
    </source>
</evidence>
<dbReference type="EC" id="3.1.1.11" evidence="5"/>
<comment type="similarity">
    <text evidence="3">In the N-terminal section; belongs to the PMEI family.</text>
</comment>
<evidence type="ECO:0000313" key="17">
    <source>
        <dbReference type="Proteomes" id="UP000657918"/>
    </source>
</evidence>
<comment type="caution">
    <text evidence="16">The sequence shown here is derived from an EMBL/GenBank/DDBJ whole genome shotgun (WGS) entry which is preliminary data.</text>
</comment>
<comment type="pathway">
    <text evidence="2">Glycan metabolism; pectin degradation; 2-dehydro-3-deoxy-D-gluconate from pectin: step 1/5.</text>
</comment>
<keyword evidence="14" id="KW-0472">Membrane</keyword>
<reference evidence="16 17" key="1">
    <citation type="submission" date="2020-10" db="EMBL/GenBank/DDBJ databases">
        <title>Plant Genome Project.</title>
        <authorList>
            <person name="Zhang R.-G."/>
        </authorList>
    </citation>
    <scope>NUCLEOTIDE SEQUENCE [LARGE SCALE GENOMIC DNA]</scope>
    <source>
        <strain evidence="16">FAFU-HL-1</strain>
        <tissue evidence="16">Leaf</tissue>
    </source>
</reference>
<dbReference type="GO" id="GO:0042545">
    <property type="term" value="P:cell wall modification"/>
    <property type="evidence" value="ECO:0007669"/>
    <property type="project" value="InterPro"/>
</dbReference>
<feature type="transmembrane region" description="Helical" evidence="14">
    <location>
        <begin position="570"/>
        <end position="591"/>
    </location>
</feature>
<dbReference type="InterPro" id="IPR033131">
    <property type="entry name" value="Pectinesterase_Asp_AS"/>
</dbReference>
<feature type="active site" evidence="13">
    <location>
        <position position="397"/>
    </location>
</feature>
<evidence type="ECO:0000256" key="11">
    <source>
        <dbReference type="ARBA" id="ARBA00047928"/>
    </source>
</evidence>
<dbReference type="Gene3D" id="1.20.140.40">
    <property type="entry name" value="Invertase/pectin methylesterase inhibitor family protein"/>
    <property type="match status" value="2"/>
</dbReference>
<dbReference type="Pfam" id="PF01095">
    <property type="entry name" value="Pectinesterase"/>
    <property type="match status" value="2"/>
</dbReference>
<keyword evidence="8" id="KW-0063">Aspartyl esterase</keyword>
<dbReference type="OrthoDB" id="2019149at2759"/>
<feature type="domain" description="Pectinesterase inhibitor" evidence="15">
    <location>
        <begin position="609"/>
        <end position="759"/>
    </location>
</feature>
<evidence type="ECO:0000256" key="3">
    <source>
        <dbReference type="ARBA" id="ARBA00006027"/>
    </source>
</evidence>
<evidence type="ECO:0000256" key="1">
    <source>
        <dbReference type="ARBA" id="ARBA00004191"/>
    </source>
</evidence>
<keyword evidence="10" id="KW-0325">Glycoprotein</keyword>
<accession>A0A835KDB7</accession>
<dbReference type="GO" id="GO:0004857">
    <property type="term" value="F:enzyme inhibitor activity"/>
    <property type="evidence" value="ECO:0007669"/>
    <property type="project" value="InterPro"/>
</dbReference>
<dbReference type="SUPFAM" id="SSF51126">
    <property type="entry name" value="Pectin lyase-like"/>
    <property type="match status" value="2"/>
</dbReference>
<evidence type="ECO:0000256" key="8">
    <source>
        <dbReference type="ARBA" id="ARBA00023085"/>
    </source>
</evidence>
<protein>
    <recommendedName>
        <fullName evidence="5">pectinesterase</fullName>
        <ecNumber evidence="5">3.1.1.11</ecNumber>
    </recommendedName>
</protein>
<dbReference type="Proteomes" id="UP000657918">
    <property type="component" value="Unassembled WGS sequence"/>
</dbReference>
<evidence type="ECO:0000256" key="5">
    <source>
        <dbReference type="ARBA" id="ARBA00013229"/>
    </source>
</evidence>
<evidence type="ECO:0000256" key="2">
    <source>
        <dbReference type="ARBA" id="ARBA00005184"/>
    </source>
</evidence>
<evidence type="ECO:0000256" key="13">
    <source>
        <dbReference type="PROSITE-ProRule" id="PRU10040"/>
    </source>
</evidence>
<keyword evidence="9" id="KW-1015">Disulfide bond</keyword>
<keyword evidence="14" id="KW-1133">Transmembrane helix</keyword>
<feature type="transmembrane region" description="Helical" evidence="14">
    <location>
        <begin position="6"/>
        <end position="26"/>
    </location>
</feature>
<dbReference type="FunFam" id="2.160.20.10:FF:000001">
    <property type="entry name" value="Pectinesterase"/>
    <property type="match status" value="2"/>
</dbReference>
<dbReference type="GO" id="GO:0030599">
    <property type="term" value="F:pectinesterase activity"/>
    <property type="evidence" value="ECO:0007669"/>
    <property type="project" value="UniProtKB-EC"/>
</dbReference>
<keyword evidence="6" id="KW-0964">Secreted</keyword>
<keyword evidence="14" id="KW-0812">Transmembrane</keyword>
<dbReference type="UniPathway" id="UPA00545">
    <property type="reaction ID" value="UER00823"/>
</dbReference>
<name>A0A835KDB7_9ROSI</name>
<dbReference type="PANTHER" id="PTHR31707">
    <property type="entry name" value="PECTINESTERASE"/>
    <property type="match status" value="1"/>
</dbReference>
<keyword evidence="17" id="KW-1185">Reference proteome</keyword>
<dbReference type="FunFam" id="1.20.140.40:FF:000001">
    <property type="entry name" value="Pectinesterase"/>
    <property type="match status" value="2"/>
</dbReference>
<keyword evidence="7" id="KW-0378">Hydrolase</keyword>
<dbReference type="PROSITE" id="PS00503">
    <property type="entry name" value="PECTINESTERASE_2"/>
    <property type="match status" value="2"/>
</dbReference>
<evidence type="ECO:0000256" key="6">
    <source>
        <dbReference type="ARBA" id="ARBA00022512"/>
    </source>
</evidence>
<comment type="subcellular location">
    <subcellularLocation>
        <location evidence="1">Secreted</location>
        <location evidence="1">Cell wall</location>
    </subcellularLocation>
</comment>
<evidence type="ECO:0000256" key="10">
    <source>
        <dbReference type="ARBA" id="ARBA00023180"/>
    </source>
</evidence>
<dbReference type="InterPro" id="IPR035513">
    <property type="entry name" value="Invertase/methylesterase_inhib"/>
</dbReference>
<dbReference type="Gene3D" id="2.160.20.10">
    <property type="entry name" value="Single-stranded right-handed beta-helix, Pectin lyase-like"/>
    <property type="match status" value="2"/>
</dbReference>
<dbReference type="SMART" id="SM00856">
    <property type="entry name" value="PMEI"/>
    <property type="match status" value="2"/>
</dbReference>